<name>A0A381TN89_9ZZZZ</name>
<organism evidence="2">
    <name type="scientific">marine metagenome</name>
    <dbReference type="NCBI Taxonomy" id="408172"/>
    <lineage>
        <taxon>unclassified sequences</taxon>
        <taxon>metagenomes</taxon>
        <taxon>ecological metagenomes</taxon>
    </lineage>
</organism>
<sequence length="128" mass="14147">MEYGYKRVINDSFESVEVKAREMLAEQGFGVLTEVNVKNTLKEKLDIDFGKYQILGACNPSLAFEALSNELGVGLFMPCNVVVWENEDKSTTVASIDAKTMSDLIQNDQINALAERVNALLKIALDAI</sequence>
<dbReference type="AlphaFoldDB" id="A0A381TN89"/>
<dbReference type="InterPro" id="IPR035923">
    <property type="entry name" value="TT1751-like_sf"/>
</dbReference>
<feature type="domain" description="DUF302" evidence="1">
    <location>
        <begin position="36"/>
        <end position="97"/>
    </location>
</feature>
<dbReference type="PANTHER" id="PTHR38342:SF1">
    <property type="entry name" value="SLR5037 PROTEIN"/>
    <property type="match status" value="1"/>
</dbReference>
<accession>A0A381TN89</accession>
<gene>
    <name evidence="2" type="ORF">METZ01_LOCUS70384</name>
</gene>
<dbReference type="EMBL" id="UINC01004881">
    <property type="protein sequence ID" value="SVA17530.1"/>
    <property type="molecule type" value="Genomic_DNA"/>
</dbReference>
<dbReference type="SUPFAM" id="SSF103247">
    <property type="entry name" value="TT1751-like"/>
    <property type="match status" value="1"/>
</dbReference>
<dbReference type="InterPro" id="IPR005180">
    <property type="entry name" value="DUF302"/>
</dbReference>
<evidence type="ECO:0000259" key="1">
    <source>
        <dbReference type="Pfam" id="PF03625"/>
    </source>
</evidence>
<reference evidence="2" key="1">
    <citation type="submission" date="2018-05" db="EMBL/GenBank/DDBJ databases">
        <authorList>
            <person name="Lanie J.A."/>
            <person name="Ng W.-L."/>
            <person name="Kazmierczak K.M."/>
            <person name="Andrzejewski T.M."/>
            <person name="Davidsen T.M."/>
            <person name="Wayne K.J."/>
            <person name="Tettelin H."/>
            <person name="Glass J.I."/>
            <person name="Rusch D."/>
            <person name="Podicherti R."/>
            <person name="Tsui H.-C.T."/>
            <person name="Winkler M.E."/>
        </authorList>
    </citation>
    <scope>NUCLEOTIDE SEQUENCE</scope>
</reference>
<evidence type="ECO:0000313" key="2">
    <source>
        <dbReference type="EMBL" id="SVA17530.1"/>
    </source>
</evidence>
<dbReference type="Pfam" id="PF03625">
    <property type="entry name" value="DUF302"/>
    <property type="match status" value="1"/>
</dbReference>
<dbReference type="CDD" id="cd14797">
    <property type="entry name" value="DUF302"/>
    <property type="match status" value="1"/>
</dbReference>
<dbReference type="Gene3D" id="3.30.310.70">
    <property type="entry name" value="TT1751-like domain"/>
    <property type="match status" value="1"/>
</dbReference>
<dbReference type="PIRSF" id="PIRSF021774">
    <property type="entry name" value="UCP021774"/>
    <property type="match status" value="1"/>
</dbReference>
<dbReference type="PANTHER" id="PTHR38342">
    <property type="entry name" value="SLR5037 PROTEIN"/>
    <property type="match status" value="1"/>
</dbReference>
<protein>
    <recommendedName>
        <fullName evidence="1">DUF302 domain-containing protein</fullName>
    </recommendedName>
</protein>
<proteinExistence type="predicted"/>
<dbReference type="InterPro" id="IPR016796">
    <property type="entry name" value="UCP021774"/>
</dbReference>